<evidence type="ECO:0000256" key="8">
    <source>
        <dbReference type="ARBA" id="ARBA00022989"/>
    </source>
</evidence>
<proteinExistence type="inferred from homology"/>
<dbReference type="EMBL" id="EAAA01001108">
    <property type="status" value="NOT_ANNOTATED_CDS"/>
    <property type="molecule type" value="Genomic_DNA"/>
</dbReference>
<dbReference type="CDD" id="cd16024">
    <property type="entry name" value="GPI_EPT_2"/>
    <property type="match status" value="1"/>
</dbReference>
<accession>H2XP51</accession>
<dbReference type="GeneTree" id="ENSGT00910000144269"/>
<dbReference type="Gene3D" id="3.40.720.10">
    <property type="entry name" value="Alkaline Phosphatase, subunit A"/>
    <property type="match status" value="1"/>
</dbReference>
<keyword evidence="14" id="KW-1185">Reference proteome</keyword>
<dbReference type="OMA" id="RVKFGHD"/>
<dbReference type="PANTHER" id="PTHR23072">
    <property type="entry name" value="PHOSPHATIDYLINOSITOL GLYCAN-RELATED"/>
    <property type="match status" value="1"/>
</dbReference>
<dbReference type="Proteomes" id="UP000008144">
    <property type="component" value="Chromosome 13"/>
</dbReference>
<name>H2XP51_CIOIN</name>
<feature type="transmembrane region" description="Helical" evidence="11">
    <location>
        <begin position="564"/>
        <end position="585"/>
    </location>
</feature>
<feature type="transmembrane region" description="Helical" evidence="11">
    <location>
        <begin position="961"/>
        <end position="978"/>
    </location>
</feature>
<dbReference type="PANTHER" id="PTHR23072:SF0">
    <property type="entry name" value="GPI ETHANOLAMINE PHOSPHATE TRANSFERASE 2"/>
    <property type="match status" value="1"/>
</dbReference>
<dbReference type="GO" id="GO:0006506">
    <property type="term" value="P:GPI anchor biosynthetic process"/>
    <property type="evidence" value="ECO:0000318"/>
    <property type="project" value="GO_Central"/>
</dbReference>
<dbReference type="InterPro" id="IPR017850">
    <property type="entry name" value="Alkaline_phosphatase_core_sf"/>
</dbReference>
<feature type="transmembrane region" description="Helical" evidence="11">
    <location>
        <begin position="749"/>
        <end position="770"/>
    </location>
</feature>
<dbReference type="UniPathway" id="UPA00196"/>
<feature type="transmembrane region" description="Helical" evidence="11">
    <location>
        <begin position="713"/>
        <end position="729"/>
    </location>
</feature>
<dbReference type="InterPro" id="IPR039527">
    <property type="entry name" value="PIGG/GPI7"/>
</dbReference>
<evidence type="ECO:0000256" key="9">
    <source>
        <dbReference type="ARBA" id="ARBA00023136"/>
    </source>
</evidence>
<dbReference type="InterPro" id="IPR045687">
    <property type="entry name" value="PIGG/GPI7_C"/>
</dbReference>
<reference evidence="13" key="4">
    <citation type="submission" date="2025-09" db="UniProtKB">
        <authorList>
            <consortium name="Ensembl"/>
        </authorList>
    </citation>
    <scope>IDENTIFICATION</scope>
</reference>
<evidence type="ECO:0000256" key="11">
    <source>
        <dbReference type="SAM" id="Phobius"/>
    </source>
</evidence>
<keyword evidence="10" id="KW-0325">Glycoprotein</keyword>
<feature type="transmembrane region" description="Helical" evidence="11">
    <location>
        <begin position="21"/>
        <end position="40"/>
    </location>
</feature>
<dbReference type="SUPFAM" id="SSF53649">
    <property type="entry name" value="Alkaline phosphatase-like"/>
    <property type="match status" value="1"/>
</dbReference>
<evidence type="ECO:0000256" key="4">
    <source>
        <dbReference type="ARBA" id="ARBA00022502"/>
    </source>
</evidence>
<comment type="similarity">
    <text evidence="3">Belongs to the PIGG/PIGN/PIGO family. PIGG subfamily.</text>
</comment>
<evidence type="ECO:0000256" key="7">
    <source>
        <dbReference type="ARBA" id="ARBA00022824"/>
    </source>
</evidence>
<dbReference type="AlphaFoldDB" id="H2XP51"/>
<sequence length="980" mass="110802">MVYGCSNVCFKPFTMKTKRNLIICYFISFFGLLLFIKGFFPMKSGTAGIATSSDIPPAPTNDSNLPSHASPIKAPFTKLVIIIVDGMRLDFIQGNHLKGDMPFLYKALHAGNALSFTSHAEAPTVTMPRLKSLTTGSIPGFIDVVFNLDQSSALKEDNIIGGMRRNGRKMVFYGDDTWIKLFPESFTRKNGTTSFFVSDYTEVDNNVTWNLEQELQNNKAWDVMILHYLGLDHIGHLFGPKSTLVGPKLREMDEVFKRIYSEYEKNRHLLQKDTLIVLTSDHGMSAHGSHGGTTQPETATPLVFLSPSIHNKQDKFKDGTEIVEQIDFASTISILMGIPIPLASVGSLISPMLQSLVIKPQNISPKDLLHSLQYNCHHLLRGLSMDGKLEQGNEDNAINLYRYKSHINGLQFHGSYIYGDATDKTHTLKAAVESYQRSQKLSTDLLTSDLAKYNYGWMGVGFVVLFMLVYLVAWGNEVTICVSYTYKCIKPSIVWLRCKHLTTKPWCQYCQTISTLNVIFSWLKTLLRYKRGSKFPGLAPLVGGFTLHIITLSGSSFVEEEHQIWNFLTASLSLGLLVAVLRATFPRKVQQSHSSLRLRKEVTIEVPQWKVVPVADSDNSQPHSGDGESEIYKDHHKVINPSYYKAVAMSCVFVMSHRVLRSWNQSGVKHAEDPDIGDWFNLPENKIYLSLLSVVSLSLLFFLLEVLTTTRDCLRSILSMVAFIMVYLYRVCTGVMKFKFKNDSEDPNIGLFESRIVFLILGILILKIIFHKEDSVMKMCDCVQSSVVIMSSLLVRPHNHFVIVLNLGLYLVLFSYVVKYLPRHPQVTMAGCHFWLLLFLTFYNLQGNSNSLATVDLSAAYIGLSGSEGVMNSTMTFILGSFATYIGHIIWISLCYKTRLVIFIYEYSKKDGKLSAHCISKLWVRLFPLIVYTIVVTGHRHHLFIWSVFSPKLLYDVITTFVYGWIIFIAALLWLHILQS</sequence>
<feature type="domain" description="GPI ethanolamine phosphate transferase 2 C-terminal" evidence="12">
    <location>
        <begin position="646"/>
        <end position="967"/>
    </location>
</feature>
<dbReference type="STRING" id="7719.ENSCINP00000031434"/>
<reference evidence="13" key="2">
    <citation type="journal article" date="2008" name="Genome Biol.">
        <title>Improved genome assembly and evidence-based global gene model set for the chordate Ciona intestinalis: new insight into intron and operon populations.</title>
        <authorList>
            <person name="Satou Y."/>
            <person name="Mineta K."/>
            <person name="Ogasawara M."/>
            <person name="Sasakura Y."/>
            <person name="Shoguchi E."/>
            <person name="Ueno K."/>
            <person name="Yamada L."/>
            <person name="Matsumoto J."/>
            <person name="Wasserscheid J."/>
            <person name="Dewar K."/>
            <person name="Wiley G.B."/>
            <person name="Macmil S.L."/>
            <person name="Roe B.A."/>
            <person name="Zeller R.W."/>
            <person name="Hastings K.E."/>
            <person name="Lemaire P."/>
            <person name="Lindquist E."/>
            <person name="Endo T."/>
            <person name="Hotta K."/>
            <person name="Inaba K."/>
        </authorList>
    </citation>
    <scope>NUCLEOTIDE SEQUENCE [LARGE SCALE GENOMIC DNA]</scope>
    <source>
        <strain evidence="13">wild type</strain>
    </source>
</reference>
<protein>
    <recommendedName>
        <fullName evidence="12">GPI ethanolamine phosphate transferase 2 C-terminal domain-containing protein</fullName>
    </recommendedName>
</protein>
<feature type="transmembrane region" description="Helical" evidence="11">
    <location>
        <begin position="538"/>
        <end position="558"/>
    </location>
</feature>
<dbReference type="Pfam" id="PF01663">
    <property type="entry name" value="Phosphodiest"/>
    <property type="match status" value="1"/>
</dbReference>
<keyword evidence="7" id="KW-0256">Endoplasmic reticulum</keyword>
<feature type="transmembrane region" description="Helical" evidence="11">
    <location>
        <begin position="687"/>
        <end position="706"/>
    </location>
</feature>
<reference evidence="13" key="3">
    <citation type="submission" date="2025-08" db="UniProtKB">
        <authorList>
            <consortium name="Ensembl"/>
        </authorList>
    </citation>
    <scope>IDENTIFICATION</scope>
</reference>
<keyword evidence="9 11" id="KW-0472">Membrane</keyword>
<keyword evidence="5" id="KW-0808">Transferase</keyword>
<dbReference type="InterPro" id="IPR002591">
    <property type="entry name" value="Phosphodiest/P_Trfase"/>
</dbReference>
<evidence type="ECO:0000256" key="1">
    <source>
        <dbReference type="ARBA" id="ARBA00004477"/>
    </source>
</evidence>
<feature type="transmembrane region" description="Helical" evidence="11">
    <location>
        <begin position="800"/>
        <end position="821"/>
    </location>
</feature>
<dbReference type="FunCoup" id="H2XP51">
    <property type="interactions" value="68"/>
</dbReference>
<dbReference type="InterPro" id="IPR037674">
    <property type="entry name" value="PIG-G_N"/>
</dbReference>
<dbReference type="Ensembl" id="ENSCINT00000032492.1">
    <property type="protein sequence ID" value="ENSCINP00000031434.1"/>
    <property type="gene ID" value="ENSCING00000019940.1"/>
</dbReference>
<dbReference type="GO" id="GO:0051267">
    <property type="term" value="F:CP2 mannose-ethanolamine phosphotransferase activity"/>
    <property type="evidence" value="ECO:0000318"/>
    <property type="project" value="GO_Central"/>
</dbReference>
<feature type="transmembrane region" description="Helical" evidence="11">
    <location>
        <begin position="827"/>
        <end position="845"/>
    </location>
</feature>
<dbReference type="Pfam" id="PF19316">
    <property type="entry name" value="PIGO_PIGG"/>
    <property type="match status" value="1"/>
</dbReference>
<evidence type="ECO:0000256" key="3">
    <source>
        <dbReference type="ARBA" id="ARBA00005315"/>
    </source>
</evidence>
<evidence type="ECO:0000256" key="6">
    <source>
        <dbReference type="ARBA" id="ARBA00022692"/>
    </source>
</evidence>
<dbReference type="HOGENOM" id="CLU_004770_4_0_1"/>
<evidence type="ECO:0000313" key="14">
    <source>
        <dbReference type="Proteomes" id="UP000008144"/>
    </source>
</evidence>
<comment type="subcellular location">
    <subcellularLocation>
        <location evidence="1">Endoplasmic reticulum membrane</location>
        <topology evidence="1">Multi-pass membrane protein</topology>
    </subcellularLocation>
</comment>
<keyword evidence="4" id="KW-0337">GPI-anchor biosynthesis</keyword>
<evidence type="ECO:0000256" key="5">
    <source>
        <dbReference type="ARBA" id="ARBA00022679"/>
    </source>
</evidence>
<evidence type="ECO:0000313" key="13">
    <source>
        <dbReference type="Ensembl" id="ENSCINP00000031434.1"/>
    </source>
</evidence>
<dbReference type="GO" id="GO:0005789">
    <property type="term" value="C:endoplasmic reticulum membrane"/>
    <property type="evidence" value="ECO:0000318"/>
    <property type="project" value="GO_Central"/>
</dbReference>
<feature type="transmembrane region" description="Helical" evidence="11">
    <location>
        <begin position="926"/>
        <end position="949"/>
    </location>
</feature>
<keyword evidence="6 11" id="KW-0812">Transmembrane</keyword>
<dbReference type="InParanoid" id="H2XP51"/>
<keyword evidence="8 11" id="KW-1133">Transmembrane helix</keyword>
<evidence type="ECO:0000256" key="2">
    <source>
        <dbReference type="ARBA" id="ARBA00004687"/>
    </source>
</evidence>
<comment type="pathway">
    <text evidence="2">Glycolipid biosynthesis; glycosylphosphatidylinositol-anchor biosynthesis.</text>
</comment>
<feature type="transmembrane region" description="Helical" evidence="11">
    <location>
        <begin position="455"/>
        <end position="474"/>
    </location>
</feature>
<evidence type="ECO:0000256" key="10">
    <source>
        <dbReference type="ARBA" id="ARBA00023180"/>
    </source>
</evidence>
<evidence type="ECO:0000259" key="12">
    <source>
        <dbReference type="Pfam" id="PF19316"/>
    </source>
</evidence>
<reference evidence="14" key="1">
    <citation type="journal article" date="2002" name="Science">
        <title>The draft genome of Ciona intestinalis: insights into chordate and vertebrate origins.</title>
        <authorList>
            <person name="Dehal P."/>
            <person name="Satou Y."/>
            <person name="Campbell R.K."/>
            <person name="Chapman J."/>
            <person name="Degnan B."/>
            <person name="De Tomaso A."/>
            <person name="Davidson B."/>
            <person name="Di Gregorio A."/>
            <person name="Gelpke M."/>
            <person name="Goodstein D.M."/>
            <person name="Harafuji N."/>
            <person name="Hastings K.E."/>
            <person name="Ho I."/>
            <person name="Hotta K."/>
            <person name="Huang W."/>
            <person name="Kawashima T."/>
            <person name="Lemaire P."/>
            <person name="Martinez D."/>
            <person name="Meinertzhagen I.A."/>
            <person name="Necula S."/>
            <person name="Nonaka M."/>
            <person name="Putnam N."/>
            <person name="Rash S."/>
            <person name="Saiga H."/>
            <person name="Satake M."/>
            <person name="Terry A."/>
            <person name="Yamada L."/>
            <person name="Wang H.G."/>
            <person name="Awazu S."/>
            <person name="Azumi K."/>
            <person name="Boore J."/>
            <person name="Branno M."/>
            <person name="Chin-Bow S."/>
            <person name="DeSantis R."/>
            <person name="Doyle S."/>
            <person name="Francino P."/>
            <person name="Keys D.N."/>
            <person name="Haga S."/>
            <person name="Hayashi H."/>
            <person name="Hino K."/>
            <person name="Imai K.S."/>
            <person name="Inaba K."/>
            <person name="Kano S."/>
            <person name="Kobayashi K."/>
            <person name="Kobayashi M."/>
            <person name="Lee B.I."/>
            <person name="Makabe K.W."/>
            <person name="Manohar C."/>
            <person name="Matassi G."/>
            <person name="Medina M."/>
            <person name="Mochizuki Y."/>
            <person name="Mount S."/>
            <person name="Morishita T."/>
            <person name="Miura S."/>
            <person name="Nakayama A."/>
            <person name="Nishizaka S."/>
            <person name="Nomoto H."/>
            <person name="Ohta F."/>
            <person name="Oishi K."/>
            <person name="Rigoutsos I."/>
            <person name="Sano M."/>
            <person name="Sasaki A."/>
            <person name="Sasakura Y."/>
            <person name="Shoguchi E."/>
            <person name="Shin-i T."/>
            <person name="Spagnuolo A."/>
            <person name="Stainier D."/>
            <person name="Suzuki M.M."/>
            <person name="Tassy O."/>
            <person name="Takatori N."/>
            <person name="Tokuoka M."/>
            <person name="Yagi K."/>
            <person name="Yoshizaki F."/>
            <person name="Wada S."/>
            <person name="Zhang C."/>
            <person name="Hyatt P.D."/>
            <person name="Larimer F."/>
            <person name="Detter C."/>
            <person name="Doggett N."/>
            <person name="Glavina T."/>
            <person name="Hawkins T."/>
            <person name="Richardson P."/>
            <person name="Lucas S."/>
            <person name="Kohara Y."/>
            <person name="Levine M."/>
            <person name="Satoh N."/>
            <person name="Rokhsar D.S."/>
        </authorList>
    </citation>
    <scope>NUCLEOTIDE SEQUENCE [LARGE SCALE GENOMIC DNA]</scope>
</reference>
<organism evidence="13 14">
    <name type="scientific">Ciona intestinalis</name>
    <name type="common">Transparent sea squirt</name>
    <name type="synonym">Ascidia intestinalis</name>
    <dbReference type="NCBI Taxonomy" id="7719"/>
    <lineage>
        <taxon>Eukaryota</taxon>
        <taxon>Metazoa</taxon>
        <taxon>Chordata</taxon>
        <taxon>Tunicata</taxon>
        <taxon>Ascidiacea</taxon>
        <taxon>Phlebobranchia</taxon>
        <taxon>Cionidae</taxon>
        <taxon>Ciona</taxon>
    </lineage>
</organism>